<sequence>MERGLIHIYCGDGKGKTSSAVGLAVRAAGCKKKVLFARFLKNENSGELNILDSISDIEVLHLEKSYGFYKTLTEKEKKEVKKLYEALWNEVLRKVSGGSYDVLVMDEFMAAYRYGLIPNEEALCFLEKKPTGLEVVLTGRDPDLRLVEKADYVSEICKVKHPYDRGIRARRGIEY</sequence>
<dbReference type="PANTHER" id="PTHR46638:SF1">
    <property type="entry name" value="CORRINOID ADENOSYLTRANSFERASE"/>
    <property type="match status" value="1"/>
</dbReference>
<dbReference type="Proteomes" id="UP000292665">
    <property type="component" value="Unassembled WGS sequence"/>
</dbReference>
<organism evidence="1 3">
    <name type="scientific">[Ruminococcus] torques</name>
    <dbReference type="NCBI Taxonomy" id="33039"/>
    <lineage>
        <taxon>Bacteria</taxon>
        <taxon>Bacillati</taxon>
        <taxon>Bacillota</taxon>
        <taxon>Clostridia</taxon>
        <taxon>Lachnospirales</taxon>
        <taxon>Lachnospiraceae</taxon>
        <taxon>Mediterraneibacter</taxon>
    </lineage>
</organism>
<dbReference type="GeneID" id="97329212"/>
<dbReference type="GO" id="GO:0009236">
    <property type="term" value="P:cobalamin biosynthetic process"/>
    <property type="evidence" value="ECO:0007669"/>
    <property type="project" value="InterPro"/>
</dbReference>
<proteinExistence type="predicted"/>
<dbReference type="Pfam" id="PF02572">
    <property type="entry name" value="CobA_CobO_BtuR"/>
    <property type="match status" value="1"/>
</dbReference>
<evidence type="ECO:0000313" key="1">
    <source>
        <dbReference type="EMBL" id="CUO05862.1"/>
    </source>
</evidence>
<evidence type="ECO:0000313" key="3">
    <source>
        <dbReference type="Proteomes" id="UP000095787"/>
    </source>
</evidence>
<dbReference type="EMBL" id="CYZO01000017">
    <property type="protein sequence ID" value="CUO05862.1"/>
    <property type="molecule type" value="Genomic_DNA"/>
</dbReference>
<evidence type="ECO:0000313" key="2">
    <source>
        <dbReference type="EMBL" id="RYS82320.1"/>
    </source>
</evidence>
<dbReference type="InterPro" id="IPR003724">
    <property type="entry name" value="CblAdoTrfase_CobA"/>
</dbReference>
<dbReference type="InterPro" id="IPR027417">
    <property type="entry name" value="P-loop_NTPase"/>
</dbReference>
<dbReference type="RefSeq" id="WP_004845486.1">
    <property type="nucleotide sequence ID" value="NZ_AP028249.1"/>
</dbReference>
<protein>
    <submittedName>
        <fullName evidence="1">Cob(I)yrinic acid a,c-diamide adenosyltransferase</fullName>
        <ecNumber evidence="1">2.5.1.17</ecNumber>
    </submittedName>
</protein>
<dbReference type="EMBL" id="RCYR01000001">
    <property type="protein sequence ID" value="RYS82320.1"/>
    <property type="molecule type" value="Genomic_DNA"/>
</dbReference>
<dbReference type="EC" id="2.5.1.17" evidence="1"/>
<dbReference type="PIRSF" id="PIRSF015617">
    <property type="entry name" value="Adensltrnsf_CobA"/>
    <property type="match status" value="1"/>
</dbReference>
<name>A0A174BXM6_9FIRM</name>
<dbReference type="AlphaFoldDB" id="A0A174BXM6"/>
<dbReference type="Proteomes" id="UP000095787">
    <property type="component" value="Unassembled WGS sequence"/>
</dbReference>
<accession>A0A174BXM6</accession>
<dbReference type="GO" id="GO:0005524">
    <property type="term" value="F:ATP binding"/>
    <property type="evidence" value="ECO:0007669"/>
    <property type="project" value="InterPro"/>
</dbReference>
<keyword evidence="1" id="KW-0808">Transferase</keyword>
<dbReference type="Gene3D" id="3.40.50.300">
    <property type="entry name" value="P-loop containing nucleotide triphosphate hydrolases"/>
    <property type="match status" value="1"/>
</dbReference>
<dbReference type="PANTHER" id="PTHR46638">
    <property type="entry name" value="CORRINOID ADENOSYLTRANSFERASE"/>
    <property type="match status" value="1"/>
</dbReference>
<reference evidence="2 4" key="2">
    <citation type="journal article" date="2019" name="Science, e1252229">
        <title>Invertible promoters mediate bacterial phase variation, antibiotic resistance, and host adaptation in the gut.</title>
        <authorList>
            <person name="Jiang X."/>
            <person name="Hall A.B."/>
            <person name="Arthur T.D."/>
            <person name="Plichta D.R."/>
            <person name="Covington C.T."/>
            <person name="Poyet M."/>
            <person name="Crothers J."/>
            <person name="Moses P.L."/>
            <person name="Tolonen A.C."/>
            <person name="Vlamakis H."/>
            <person name="Alm E.J."/>
            <person name="Xavier R.J."/>
        </authorList>
    </citation>
    <scope>NUCLEOTIDE SEQUENCE [LARGE SCALE GENOMIC DNA]</scope>
    <source>
        <strain evidence="2">Aa_0143</strain>
        <strain evidence="4">aa_0143</strain>
    </source>
</reference>
<dbReference type="SUPFAM" id="SSF52540">
    <property type="entry name" value="P-loop containing nucleoside triphosphate hydrolases"/>
    <property type="match status" value="1"/>
</dbReference>
<reference evidence="1 3" key="1">
    <citation type="submission" date="2015-09" db="EMBL/GenBank/DDBJ databases">
        <authorList>
            <consortium name="Pathogen Informatics"/>
        </authorList>
    </citation>
    <scope>NUCLEOTIDE SEQUENCE [LARGE SCALE GENOMIC DNA]</scope>
    <source>
        <strain evidence="1 3">2789STDY5834841</strain>
    </source>
</reference>
<evidence type="ECO:0000313" key="4">
    <source>
        <dbReference type="Proteomes" id="UP000292665"/>
    </source>
</evidence>
<gene>
    <name evidence="1" type="primary">btuR</name>
    <name evidence="2" type="ORF">EAI93_01040</name>
    <name evidence="1" type="ORF">ERS852456_01498</name>
</gene>
<dbReference type="GO" id="GO:0008817">
    <property type="term" value="F:corrinoid adenosyltransferase activity"/>
    <property type="evidence" value="ECO:0007669"/>
    <property type="project" value="UniProtKB-EC"/>
</dbReference>